<evidence type="ECO:0000313" key="2">
    <source>
        <dbReference type="EMBL" id="KAG8072325.1"/>
    </source>
</evidence>
<organism evidence="2 3">
    <name type="scientific">Zizania palustris</name>
    <name type="common">Northern wild rice</name>
    <dbReference type="NCBI Taxonomy" id="103762"/>
    <lineage>
        <taxon>Eukaryota</taxon>
        <taxon>Viridiplantae</taxon>
        <taxon>Streptophyta</taxon>
        <taxon>Embryophyta</taxon>
        <taxon>Tracheophyta</taxon>
        <taxon>Spermatophyta</taxon>
        <taxon>Magnoliopsida</taxon>
        <taxon>Liliopsida</taxon>
        <taxon>Poales</taxon>
        <taxon>Poaceae</taxon>
        <taxon>BOP clade</taxon>
        <taxon>Oryzoideae</taxon>
        <taxon>Oryzeae</taxon>
        <taxon>Zizaniinae</taxon>
        <taxon>Zizania</taxon>
    </lineage>
</organism>
<sequence length="376" mass="40853">MLPSFPHGATGSPTASSPPPRAASDSRRAIGYADRKLLTMEKQPWVESLCAVIPATLDETAFLKIHNGALDRAIRSFPNSTDDNKAKPAPQPLIPIAVARQTRHLEDPPQTRPRLLRHRKRGGQGACAAQQRERSVSPGRPHQREKRRLRQRGARGSGGRSQGGGWSGRAPHSGLPLEPPSPPHVTSAEGAEHLLSAEGRRPSVVARWATIGGHGTATEGARAGQWRHRRGRAWCRRLRRGECGSRAPSWWLRRRTTTPSKRAARPAGSFGGGRQHLWRGAARPAGGFGGGRARRRHVSKGAWDGACAGACGGKNGGRGTGGVQEFLPEKITFCHKKSKFFSESYPLILKAVVGHIQFLARGRTDFQVRERLLCAD</sequence>
<proteinExistence type="predicted"/>
<feature type="region of interest" description="Disordered" evidence="1">
    <location>
        <begin position="1"/>
        <end position="26"/>
    </location>
</feature>
<feature type="region of interest" description="Disordered" evidence="1">
    <location>
        <begin position="257"/>
        <end position="276"/>
    </location>
</feature>
<feature type="compositionally biased region" description="Gly residues" evidence="1">
    <location>
        <begin position="155"/>
        <end position="167"/>
    </location>
</feature>
<name>A0A8J5T1U0_ZIZPA</name>
<comment type="caution">
    <text evidence="2">The sequence shown here is derived from an EMBL/GenBank/DDBJ whole genome shotgun (WGS) entry which is preliminary data.</text>
</comment>
<evidence type="ECO:0000256" key="1">
    <source>
        <dbReference type="SAM" id="MobiDB-lite"/>
    </source>
</evidence>
<keyword evidence="3" id="KW-1185">Reference proteome</keyword>
<reference evidence="2" key="1">
    <citation type="journal article" date="2021" name="bioRxiv">
        <title>Whole Genome Assembly and Annotation of Northern Wild Rice, Zizania palustris L., Supports a Whole Genome Duplication in the Zizania Genus.</title>
        <authorList>
            <person name="Haas M."/>
            <person name="Kono T."/>
            <person name="Macchietto M."/>
            <person name="Millas R."/>
            <person name="McGilp L."/>
            <person name="Shao M."/>
            <person name="Duquette J."/>
            <person name="Hirsch C.N."/>
            <person name="Kimball J."/>
        </authorList>
    </citation>
    <scope>NUCLEOTIDE SEQUENCE</scope>
    <source>
        <tissue evidence="2">Fresh leaf tissue</tissue>
    </source>
</reference>
<dbReference type="EMBL" id="JAAALK010000283">
    <property type="protein sequence ID" value="KAG8072325.1"/>
    <property type="molecule type" value="Genomic_DNA"/>
</dbReference>
<dbReference type="AlphaFoldDB" id="A0A8J5T1U0"/>
<reference evidence="2" key="2">
    <citation type="submission" date="2021-02" db="EMBL/GenBank/DDBJ databases">
        <authorList>
            <person name="Kimball J.A."/>
            <person name="Haas M.W."/>
            <person name="Macchietto M."/>
            <person name="Kono T."/>
            <person name="Duquette J."/>
            <person name="Shao M."/>
        </authorList>
    </citation>
    <scope>NUCLEOTIDE SEQUENCE</scope>
    <source>
        <tissue evidence="2">Fresh leaf tissue</tissue>
    </source>
</reference>
<feature type="region of interest" description="Disordered" evidence="1">
    <location>
        <begin position="99"/>
        <end position="187"/>
    </location>
</feature>
<gene>
    <name evidence="2" type="ORF">GUJ93_ZPchr0006g43482</name>
</gene>
<feature type="compositionally biased region" description="Basic residues" evidence="1">
    <location>
        <begin position="141"/>
        <end position="153"/>
    </location>
</feature>
<dbReference type="Proteomes" id="UP000729402">
    <property type="component" value="Unassembled WGS sequence"/>
</dbReference>
<evidence type="ECO:0000313" key="3">
    <source>
        <dbReference type="Proteomes" id="UP000729402"/>
    </source>
</evidence>
<protein>
    <submittedName>
        <fullName evidence="2">Uncharacterized protein</fullName>
    </submittedName>
</protein>
<accession>A0A8J5T1U0</accession>